<dbReference type="EMBL" id="JARWAO010000010">
    <property type="protein sequence ID" value="MDR5897280.1"/>
    <property type="molecule type" value="Genomic_DNA"/>
</dbReference>
<protein>
    <submittedName>
        <fullName evidence="1">Uncharacterized protein</fullName>
    </submittedName>
</protein>
<keyword evidence="2" id="KW-1185">Reference proteome</keyword>
<sequence>MGDRTWARVSVLAEHKAAALRILDNICCGYGPVEGTTSLFVMEFEEANYGQIEELKQLEAAGIAFDHVWGPGDTFEGCTHYLRFTEDGEPDSTYIGDAELSLTLHSLIDLTADPDALARYIREKYTATQPKPWDNQLEYGKRHQLRTLVTQ</sequence>
<name>A0ABU1GZK3_9GAMM</name>
<evidence type="ECO:0000313" key="2">
    <source>
        <dbReference type="Proteomes" id="UP001269375"/>
    </source>
</evidence>
<reference evidence="1 2" key="1">
    <citation type="submission" date="2023-04" db="EMBL/GenBank/DDBJ databases">
        <title>A long-awaited taxogenomic arrangement of the family Halomonadaceae.</title>
        <authorList>
            <person name="De La Haba R."/>
            <person name="Chuvochina M."/>
            <person name="Wittouck S."/>
            <person name="Arahal D.R."/>
            <person name="Sanchez-Porro C."/>
            <person name="Hugenholtz P."/>
            <person name="Ventosa A."/>
        </authorList>
    </citation>
    <scope>NUCLEOTIDE SEQUENCE [LARGE SCALE GENOMIC DNA]</scope>
    <source>
        <strain evidence="1 2">DSM 22428</strain>
    </source>
</reference>
<comment type="caution">
    <text evidence="1">The sequence shown here is derived from an EMBL/GenBank/DDBJ whole genome shotgun (WGS) entry which is preliminary data.</text>
</comment>
<evidence type="ECO:0000313" key="1">
    <source>
        <dbReference type="EMBL" id="MDR5897280.1"/>
    </source>
</evidence>
<proteinExistence type="predicted"/>
<gene>
    <name evidence="1" type="ORF">QC825_14510</name>
</gene>
<organism evidence="1 2">
    <name type="scientific">Larsenimonas suaedae</name>
    <dbReference type="NCBI Taxonomy" id="1851019"/>
    <lineage>
        <taxon>Bacteria</taxon>
        <taxon>Pseudomonadati</taxon>
        <taxon>Pseudomonadota</taxon>
        <taxon>Gammaproteobacteria</taxon>
        <taxon>Oceanospirillales</taxon>
        <taxon>Halomonadaceae</taxon>
        <taxon>Larsenimonas</taxon>
    </lineage>
</organism>
<dbReference type="RefSeq" id="WP_251595549.1">
    <property type="nucleotide sequence ID" value="NZ_JAMLJI010000006.1"/>
</dbReference>
<accession>A0ABU1GZK3</accession>
<dbReference type="Proteomes" id="UP001269375">
    <property type="component" value="Unassembled WGS sequence"/>
</dbReference>